<dbReference type="AlphaFoldDB" id="A0A391NXA5"/>
<sequence length="90" mass="10185">DTNMHLLYAAALSGGVSLHPKAALPEEAPLPPRAEHQKELQKQKDALMVNLSSYQTQFQLAFMQHEYKRAYEIMTEYILPTLNLSLSLSL</sequence>
<gene>
    <name evidence="1" type="ORF">KIPB_014834</name>
</gene>
<dbReference type="Proteomes" id="UP000265618">
    <property type="component" value="Unassembled WGS sequence"/>
</dbReference>
<evidence type="ECO:0000313" key="2">
    <source>
        <dbReference type="Proteomes" id="UP000265618"/>
    </source>
</evidence>
<protein>
    <submittedName>
        <fullName evidence="1">Uncharacterized protein</fullName>
    </submittedName>
</protein>
<reference evidence="1 2" key="1">
    <citation type="journal article" date="2018" name="PLoS ONE">
        <title>The draft genome of Kipferlia bialata reveals reductive genome evolution in fornicate parasites.</title>
        <authorList>
            <person name="Tanifuji G."/>
            <person name="Takabayashi S."/>
            <person name="Kume K."/>
            <person name="Takagi M."/>
            <person name="Nakayama T."/>
            <person name="Kamikawa R."/>
            <person name="Inagaki Y."/>
            <person name="Hashimoto T."/>
        </authorList>
    </citation>
    <scope>NUCLEOTIDE SEQUENCE [LARGE SCALE GENOMIC DNA]</scope>
    <source>
        <strain evidence="1">NY0173</strain>
    </source>
</reference>
<proteinExistence type="predicted"/>
<organism evidence="1 2">
    <name type="scientific">Kipferlia bialata</name>
    <dbReference type="NCBI Taxonomy" id="797122"/>
    <lineage>
        <taxon>Eukaryota</taxon>
        <taxon>Metamonada</taxon>
        <taxon>Carpediemonas-like organisms</taxon>
        <taxon>Kipferlia</taxon>
    </lineage>
</organism>
<evidence type="ECO:0000313" key="1">
    <source>
        <dbReference type="EMBL" id="GCA64616.1"/>
    </source>
</evidence>
<accession>A0A391NXA5</accession>
<feature type="non-terminal residue" evidence="1">
    <location>
        <position position="1"/>
    </location>
</feature>
<feature type="non-terminal residue" evidence="1">
    <location>
        <position position="90"/>
    </location>
</feature>
<keyword evidence="2" id="KW-1185">Reference proteome</keyword>
<comment type="caution">
    <text evidence="1">The sequence shown here is derived from an EMBL/GenBank/DDBJ whole genome shotgun (WGS) entry which is preliminary data.</text>
</comment>
<name>A0A391NXA5_9EUKA</name>
<dbReference type="EMBL" id="BDIP01007891">
    <property type="protein sequence ID" value="GCA64616.1"/>
    <property type="molecule type" value="Genomic_DNA"/>
</dbReference>